<comment type="similarity">
    <text evidence="1 5 6">Belongs to the universal ribosomal protein uL5 family.</text>
</comment>
<dbReference type="PROSITE" id="PS00358">
    <property type="entry name" value="RIBOSOMAL_L5"/>
    <property type="match status" value="1"/>
</dbReference>
<comment type="subunit">
    <text evidence="5">Part of the 50S ribosomal subunit; part of the 5S rRNA/L5/L18/L25 subcomplex. Contacts the 5S rRNA and the P site tRNA. Forms a bridge to the 30S subunit in the 70S ribosome.</text>
</comment>
<dbReference type="RefSeq" id="WP_092894628.1">
    <property type="nucleotide sequence ID" value="NZ_CAXBKE010000037.1"/>
</dbReference>
<dbReference type="InterPro" id="IPR022803">
    <property type="entry name" value="Ribosomal_uL5_dom_sf"/>
</dbReference>
<dbReference type="PIRSF" id="PIRSF002161">
    <property type="entry name" value="Ribosomal_L5"/>
    <property type="match status" value="1"/>
</dbReference>
<dbReference type="OrthoDB" id="9806626at2"/>
<dbReference type="NCBIfam" id="NF000585">
    <property type="entry name" value="PRK00010.1"/>
    <property type="match status" value="1"/>
</dbReference>
<dbReference type="GO" id="GO:0006412">
    <property type="term" value="P:translation"/>
    <property type="evidence" value="ECO:0007669"/>
    <property type="project" value="UniProtKB-UniRule"/>
</dbReference>
<dbReference type="GO" id="GO:0019843">
    <property type="term" value="F:rRNA binding"/>
    <property type="evidence" value="ECO:0007669"/>
    <property type="project" value="UniProtKB-UniRule"/>
</dbReference>
<protein>
    <recommendedName>
        <fullName evidence="4 5">Large ribosomal subunit protein uL5</fullName>
    </recommendedName>
</protein>
<sequence>MANPRIKQKYVDEIVPALKEKFQYASVMQVPKLEKIVLNKGIGAAVADKKLVDQGVEELSLITGQRAVSTIAKTSVSNFKLREGMPIGAKVTLRGQTMYEFLDRLITIALPRVRDFKGISDKGFDGRGNYTLGVQEQIIFPEISIEKVNRISGMDITFVTSAKTDEESLELFKAFGMPFVKKTKEE</sequence>
<proteinExistence type="inferred from homology"/>
<dbReference type="Gene3D" id="3.30.1440.10">
    <property type="match status" value="1"/>
</dbReference>
<keyword evidence="3 5" id="KW-0687">Ribonucleoprotein</keyword>
<gene>
    <name evidence="5" type="primary">rplE</name>
    <name evidence="9" type="ORF">SAMN04489723_10261</name>
</gene>
<dbReference type="GO" id="GO:0003735">
    <property type="term" value="F:structural constituent of ribosome"/>
    <property type="evidence" value="ECO:0007669"/>
    <property type="project" value="InterPro"/>
</dbReference>
<keyword evidence="10" id="KW-1185">Reference proteome</keyword>
<accession>A0A1I0WCS4</accession>
<evidence type="ECO:0000313" key="10">
    <source>
        <dbReference type="Proteomes" id="UP000198790"/>
    </source>
</evidence>
<dbReference type="PANTHER" id="PTHR11994">
    <property type="entry name" value="60S RIBOSOMAL PROTEIN L11-RELATED"/>
    <property type="match status" value="1"/>
</dbReference>
<keyword evidence="5" id="KW-0699">rRNA-binding</keyword>
<dbReference type="GO" id="GO:0005840">
    <property type="term" value="C:ribosome"/>
    <property type="evidence" value="ECO:0007669"/>
    <property type="project" value="UniProtKB-KW"/>
</dbReference>
<evidence type="ECO:0000313" key="9">
    <source>
        <dbReference type="EMBL" id="SFA86512.1"/>
    </source>
</evidence>
<evidence type="ECO:0000256" key="1">
    <source>
        <dbReference type="ARBA" id="ARBA00008553"/>
    </source>
</evidence>
<dbReference type="EMBL" id="FOKK01000002">
    <property type="protein sequence ID" value="SFA86512.1"/>
    <property type="molecule type" value="Genomic_DNA"/>
</dbReference>
<dbReference type="Pfam" id="PF00281">
    <property type="entry name" value="Ribosomal_L5"/>
    <property type="match status" value="1"/>
</dbReference>
<dbReference type="InterPro" id="IPR020930">
    <property type="entry name" value="Ribosomal_uL5_bac-type"/>
</dbReference>
<dbReference type="InterPro" id="IPR031309">
    <property type="entry name" value="Ribosomal_uL5_C"/>
</dbReference>
<name>A0A1I0WCS4_9BACT</name>
<evidence type="ECO:0000256" key="5">
    <source>
        <dbReference type="HAMAP-Rule" id="MF_01333"/>
    </source>
</evidence>
<keyword evidence="5" id="KW-0820">tRNA-binding</keyword>
<dbReference type="Pfam" id="PF00673">
    <property type="entry name" value="Ribosomal_L5_C"/>
    <property type="match status" value="1"/>
</dbReference>
<comment type="function">
    <text evidence="5">This is 1 of the proteins that bind and probably mediate the attachment of the 5S RNA into the large ribosomal subunit, where it forms part of the central protuberance. In the 70S ribosome it contacts protein S13 of the 30S subunit (bridge B1b), connecting the 2 subunits; this bridge is implicated in subunit movement. Contacts the P site tRNA; the 5S rRNA and some of its associated proteins might help stabilize positioning of ribosome-bound tRNAs.</text>
</comment>
<evidence type="ECO:0000256" key="6">
    <source>
        <dbReference type="RuleBase" id="RU003930"/>
    </source>
</evidence>
<organism evidence="9 10">
    <name type="scientific">Algoriphagus aquimarinus</name>
    <dbReference type="NCBI Taxonomy" id="237018"/>
    <lineage>
        <taxon>Bacteria</taxon>
        <taxon>Pseudomonadati</taxon>
        <taxon>Bacteroidota</taxon>
        <taxon>Cytophagia</taxon>
        <taxon>Cytophagales</taxon>
        <taxon>Cyclobacteriaceae</taxon>
        <taxon>Algoriphagus</taxon>
    </lineage>
</organism>
<evidence type="ECO:0000256" key="4">
    <source>
        <dbReference type="ARBA" id="ARBA00035245"/>
    </source>
</evidence>
<dbReference type="AlphaFoldDB" id="A0A1I0WCS4"/>
<dbReference type="GO" id="GO:1990904">
    <property type="term" value="C:ribonucleoprotein complex"/>
    <property type="evidence" value="ECO:0007669"/>
    <property type="project" value="UniProtKB-KW"/>
</dbReference>
<feature type="domain" description="Large ribosomal subunit protein uL5 N-terminal" evidence="7">
    <location>
        <begin position="26"/>
        <end position="82"/>
    </location>
</feature>
<reference evidence="9 10" key="1">
    <citation type="submission" date="2016-10" db="EMBL/GenBank/DDBJ databases">
        <authorList>
            <person name="de Groot N.N."/>
        </authorList>
    </citation>
    <scope>NUCLEOTIDE SEQUENCE [LARGE SCALE GENOMIC DNA]</scope>
    <source>
        <strain evidence="9 10">DSM 23399</strain>
    </source>
</reference>
<dbReference type="HAMAP" id="MF_01333_B">
    <property type="entry name" value="Ribosomal_uL5_B"/>
    <property type="match status" value="1"/>
</dbReference>
<dbReference type="InterPro" id="IPR020929">
    <property type="entry name" value="Ribosomal_uL5_CS"/>
</dbReference>
<evidence type="ECO:0000259" key="7">
    <source>
        <dbReference type="Pfam" id="PF00281"/>
    </source>
</evidence>
<keyword evidence="5" id="KW-0694">RNA-binding</keyword>
<dbReference type="STRING" id="237018.SAMN04489723_10261"/>
<evidence type="ECO:0000259" key="8">
    <source>
        <dbReference type="Pfam" id="PF00673"/>
    </source>
</evidence>
<dbReference type="InterPro" id="IPR002132">
    <property type="entry name" value="Ribosomal_uL5"/>
</dbReference>
<dbReference type="Proteomes" id="UP000198790">
    <property type="component" value="Unassembled WGS sequence"/>
</dbReference>
<dbReference type="SUPFAM" id="SSF55282">
    <property type="entry name" value="RL5-like"/>
    <property type="match status" value="1"/>
</dbReference>
<dbReference type="FunFam" id="3.30.1440.10:FF:000001">
    <property type="entry name" value="50S ribosomal protein L5"/>
    <property type="match status" value="1"/>
</dbReference>
<dbReference type="GO" id="GO:0000049">
    <property type="term" value="F:tRNA binding"/>
    <property type="evidence" value="ECO:0007669"/>
    <property type="project" value="UniProtKB-UniRule"/>
</dbReference>
<feature type="domain" description="Large ribosomal subunit protein uL5 C-terminal" evidence="8">
    <location>
        <begin position="86"/>
        <end position="179"/>
    </location>
</feature>
<dbReference type="InterPro" id="IPR031310">
    <property type="entry name" value="Ribosomal_uL5_N"/>
</dbReference>
<evidence type="ECO:0000256" key="3">
    <source>
        <dbReference type="ARBA" id="ARBA00023274"/>
    </source>
</evidence>
<keyword evidence="2 5" id="KW-0689">Ribosomal protein</keyword>
<evidence type="ECO:0000256" key="2">
    <source>
        <dbReference type="ARBA" id="ARBA00022980"/>
    </source>
</evidence>